<organism evidence="2 3">
    <name type="scientific">Pandoraea anhela</name>
    <dbReference type="NCBI Taxonomy" id="2508295"/>
    <lineage>
        <taxon>Bacteria</taxon>
        <taxon>Pseudomonadati</taxon>
        <taxon>Pseudomonadota</taxon>
        <taxon>Betaproteobacteria</taxon>
        <taxon>Burkholderiales</taxon>
        <taxon>Burkholderiaceae</taxon>
        <taxon>Pandoraea</taxon>
    </lineage>
</organism>
<dbReference type="PANTHER" id="PTHR11647">
    <property type="entry name" value="HYDRANTOINASE/DIHYDROPYRIMIDINASE FAMILY MEMBER"/>
    <property type="match status" value="1"/>
</dbReference>
<dbReference type="InterPro" id="IPR013108">
    <property type="entry name" value="Amidohydro_3"/>
</dbReference>
<dbReference type="Gene3D" id="3.20.20.140">
    <property type="entry name" value="Metal-dependent hydrolases"/>
    <property type="match status" value="1"/>
</dbReference>
<sequence>MTAPLAKLANPASLADRTVDTLITNVRLADGSGAPMTDDRFDVALRDGRIHAMAPAGDLSAWQASQRIDGHGNVLSPGFIDVHTHDDTNVVRAPEMTPKLSQGVTTVVVGNCGISASPVTLKGDPPDPMNLLGDAGAFRYPTFKAYVDALEKAQPAINVAALIGHTALRNNHMDRLDRAATEAEIEGMRAQLREALDNGALGLSTGLAYANANAAPTEEVLALAEPLAQAGGLYATHLRTEFAEILEALDEAFRIGRHARVPVVVSHLKCAGVDNWGRSTEILDALDKAQRFQPVGCDCYPYTASSSTLDLKQVTDDFDILVTWSQPHPDQGGKLLATIAAEWDVDLMEAARRLQPAGAVYHCMEEADVQRILRHPATVVGSDGLPNDPLPHPRLWGAFPRVLGRYSREQALFPLAEAVHKMTGLSAERFGLTERGFVREGYWADLVLFDPATVADAATFTDPMQPAYGISAVWVNGVLSWQDRAPTQNARAGRFVRRGTPQPVL</sequence>
<dbReference type="GO" id="GO:0016811">
    <property type="term" value="F:hydrolase activity, acting on carbon-nitrogen (but not peptide) bonds, in linear amides"/>
    <property type="evidence" value="ECO:0007669"/>
    <property type="project" value="InterPro"/>
</dbReference>
<dbReference type="Proteomes" id="UP000406256">
    <property type="component" value="Unassembled WGS sequence"/>
</dbReference>
<dbReference type="SUPFAM" id="SSF51338">
    <property type="entry name" value="Composite domain of metallo-dependent hydrolases"/>
    <property type="match status" value="1"/>
</dbReference>
<dbReference type="Gene3D" id="2.30.40.10">
    <property type="entry name" value="Urease, subunit C, domain 1"/>
    <property type="match status" value="1"/>
</dbReference>
<keyword evidence="3" id="KW-1185">Reference proteome</keyword>
<dbReference type="CDD" id="cd01297">
    <property type="entry name" value="D-aminoacylase"/>
    <property type="match status" value="1"/>
</dbReference>
<name>A0A5E4WV71_9BURK</name>
<dbReference type="OrthoDB" id="9766983at2"/>
<feature type="domain" description="Amidohydrolase 3" evidence="1">
    <location>
        <begin position="68"/>
        <end position="478"/>
    </location>
</feature>
<dbReference type="InterPro" id="IPR050378">
    <property type="entry name" value="Metallo-dep_Hydrolases_sf"/>
</dbReference>
<gene>
    <name evidence="2" type="ORF">PAN31108_03491</name>
</gene>
<dbReference type="SUPFAM" id="SSF51556">
    <property type="entry name" value="Metallo-dependent hydrolases"/>
    <property type="match status" value="1"/>
</dbReference>
<dbReference type="RefSeq" id="WP_150670086.1">
    <property type="nucleotide sequence ID" value="NZ_CABPSB010000013.1"/>
</dbReference>
<evidence type="ECO:0000313" key="3">
    <source>
        <dbReference type="Proteomes" id="UP000406256"/>
    </source>
</evidence>
<evidence type="ECO:0000313" key="2">
    <source>
        <dbReference type="EMBL" id="VVE28173.1"/>
    </source>
</evidence>
<dbReference type="Gene3D" id="3.30.1490.130">
    <property type="entry name" value="D-aminoacylase. Domain 3"/>
    <property type="match status" value="1"/>
</dbReference>
<accession>A0A5E4WV71</accession>
<dbReference type="PANTHER" id="PTHR11647:SF1">
    <property type="entry name" value="COLLAPSIN RESPONSE MEDIATOR PROTEIN"/>
    <property type="match status" value="1"/>
</dbReference>
<reference evidence="2 3" key="1">
    <citation type="submission" date="2019-08" db="EMBL/GenBank/DDBJ databases">
        <authorList>
            <person name="Peeters C."/>
        </authorList>
    </citation>
    <scope>NUCLEOTIDE SEQUENCE [LARGE SCALE GENOMIC DNA]</scope>
    <source>
        <strain evidence="2 3">LMG 31108</strain>
    </source>
</reference>
<proteinExistence type="predicted"/>
<evidence type="ECO:0000259" key="1">
    <source>
        <dbReference type="Pfam" id="PF07969"/>
    </source>
</evidence>
<dbReference type="GO" id="GO:0005829">
    <property type="term" value="C:cytosol"/>
    <property type="evidence" value="ECO:0007669"/>
    <property type="project" value="TreeGrafter"/>
</dbReference>
<dbReference type="Pfam" id="PF07969">
    <property type="entry name" value="Amidohydro_3"/>
    <property type="match status" value="1"/>
</dbReference>
<dbReference type="InterPro" id="IPR032466">
    <property type="entry name" value="Metal_Hydrolase"/>
</dbReference>
<protein>
    <submittedName>
        <fullName evidence="2">D-aminoacylase</fullName>
    </submittedName>
</protein>
<dbReference type="GO" id="GO:0016812">
    <property type="term" value="F:hydrolase activity, acting on carbon-nitrogen (but not peptide) bonds, in cyclic amides"/>
    <property type="evidence" value="ECO:0007669"/>
    <property type="project" value="TreeGrafter"/>
</dbReference>
<dbReference type="InterPro" id="IPR011059">
    <property type="entry name" value="Metal-dep_hydrolase_composite"/>
</dbReference>
<dbReference type="AlphaFoldDB" id="A0A5E4WV71"/>
<dbReference type="InterPro" id="IPR023100">
    <property type="entry name" value="D-aminoacylase_insert_dom_sf"/>
</dbReference>
<dbReference type="EMBL" id="CABPSB010000013">
    <property type="protein sequence ID" value="VVE28173.1"/>
    <property type="molecule type" value="Genomic_DNA"/>
</dbReference>